<evidence type="ECO:0000313" key="2">
    <source>
        <dbReference type="EMBL" id="MBO1902576.1"/>
    </source>
</evidence>
<protein>
    <submittedName>
        <fullName evidence="2">Phosphoesterase</fullName>
    </submittedName>
</protein>
<dbReference type="InterPro" id="IPR036938">
    <property type="entry name" value="PAP2/HPO_sf"/>
</dbReference>
<dbReference type="RefSeq" id="WP_208098334.1">
    <property type="nucleotide sequence ID" value="NZ_JAGDYM010000013.1"/>
</dbReference>
<sequence>MSERSSGRGRAVLCALLALAAGWGSYALGVGSVLGQRAEASVLDAAEFTYDPPAPLGLVSIPAVLIALVALGALAWAARGFARAFTILCVSVATIVASQLLKQRVLVRPDLFEFDAVNTFPSGHMAVFAALGGALIWAVPARLKGVTAIGAATLMGVVAWQLLHYGWHRPSDVIGALALALLAFSLAAALRPRGRGGSRDPGSGTMAANRVIGAALGVTGVVLVLGGLVLSLVAANLGSDSLLLAAGEVALVGTAALTATVFSALAR</sequence>
<keyword evidence="1" id="KW-1133">Transmembrane helix</keyword>
<dbReference type="Gene3D" id="1.20.144.10">
    <property type="entry name" value="Phosphatidic acid phosphatase type 2/haloperoxidase"/>
    <property type="match status" value="1"/>
</dbReference>
<dbReference type="SUPFAM" id="SSF48317">
    <property type="entry name" value="Acid phosphatase/Vanadium-dependent haloperoxidase"/>
    <property type="match status" value="1"/>
</dbReference>
<keyword evidence="1" id="KW-0472">Membrane</keyword>
<name>A0A939S8X9_9MICO</name>
<feature type="transmembrane region" description="Helical" evidence="1">
    <location>
        <begin position="146"/>
        <end position="167"/>
    </location>
</feature>
<reference evidence="2" key="1">
    <citation type="submission" date="2021-03" db="EMBL/GenBank/DDBJ databases">
        <title>Leucobacter chromiisoli sp. nov., isolated from chromium-containing soil of chemical plant.</title>
        <authorList>
            <person name="Xu Z."/>
        </authorList>
    </citation>
    <scope>NUCLEOTIDE SEQUENCE</scope>
    <source>
        <strain evidence="2">S27</strain>
    </source>
</reference>
<accession>A0A939S8X9</accession>
<feature type="transmembrane region" description="Helical" evidence="1">
    <location>
        <begin position="241"/>
        <end position="266"/>
    </location>
</feature>
<feature type="transmembrane region" description="Helical" evidence="1">
    <location>
        <begin position="211"/>
        <end position="235"/>
    </location>
</feature>
<proteinExistence type="predicted"/>
<evidence type="ECO:0000256" key="1">
    <source>
        <dbReference type="SAM" id="Phobius"/>
    </source>
</evidence>
<comment type="caution">
    <text evidence="2">The sequence shown here is derived from an EMBL/GenBank/DDBJ whole genome shotgun (WGS) entry which is preliminary data.</text>
</comment>
<dbReference type="EMBL" id="JAGDYM010000013">
    <property type="protein sequence ID" value="MBO1902576.1"/>
    <property type="molecule type" value="Genomic_DNA"/>
</dbReference>
<feature type="transmembrane region" description="Helical" evidence="1">
    <location>
        <begin position="56"/>
        <end position="77"/>
    </location>
</feature>
<feature type="transmembrane region" description="Helical" evidence="1">
    <location>
        <begin position="173"/>
        <end position="190"/>
    </location>
</feature>
<gene>
    <name evidence="2" type="ORF">J4H92_11520</name>
</gene>
<organism evidence="2 3">
    <name type="scientific">Leucobacter weissii</name>
    <dbReference type="NCBI Taxonomy" id="1983706"/>
    <lineage>
        <taxon>Bacteria</taxon>
        <taxon>Bacillati</taxon>
        <taxon>Actinomycetota</taxon>
        <taxon>Actinomycetes</taxon>
        <taxon>Micrococcales</taxon>
        <taxon>Microbacteriaceae</taxon>
        <taxon>Leucobacter</taxon>
    </lineage>
</organism>
<dbReference type="Proteomes" id="UP000664382">
    <property type="component" value="Unassembled WGS sequence"/>
</dbReference>
<feature type="transmembrane region" description="Helical" evidence="1">
    <location>
        <begin position="84"/>
        <end position="101"/>
    </location>
</feature>
<feature type="transmembrane region" description="Helical" evidence="1">
    <location>
        <begin position="121"/>
        <end position="139"/>
    </location>
</feature>
<dbReference type="AlphaFoldDB" id="A0A939S8X9"/>
<keyword evidence="1" id="KW-0812">Transmembrane</keyword>
<keyword evidence="3" id="KW-1185">Reference proteome</keyword>
<evidence type="ECO:0000313" key="3">
    <source>
        <dbReference type="Proteomes" id="UP000664382"/>
    </source>
</evidence>